<evidence type="ECO:0000256" key="1">
    <source>
        <dbReference type="ARBA" id="ARBA00022741"/>
    </source>
</evidence>
<dbReference type="PROSITE" id="PS51193">
    <property type="entry name" value="HELICASE_ATP_BIND_2"/>
    <property type="match status" value="1"/>
</dbReference>
<dbReference type="AlphaFoldDB" id="B1ZV97"/>
<dbReference type="KEGG" id="ote:Oter_3486"/>
<dbReference type="GO" id="GO:0003678">
    <property type="term" value="F:DNA helicase activity"/>
    <property type="evidence" value="ECO:0007669"/>
    <property type="project" value="TreeGrafter"/>
</dbReference>
<dbReference type="STRING" id="452637.Oter_3486"/>
<accession>B1ZV97</accession>
<dbReference type="eggNOG" id="COG1199">
    <property type="taxonomic scope" value="Bacteria"/>
</dbReference>
<gene>
    <name evidence="6" type="ordered locus">Oter_3486</name>
</gene>
<dbReference type="OrthoDB" id="9803913at2"/>
<keyword evidence="2" id="KW-0378">Hydrolase</keyword>
<evidence type="ECO:0000256" key="3">
    <source>
        <dbReference type="ARBA" id="ARBA00022840"/>
    </source>
</evidence>
<evidence type="ECO:0000256" key="2">
    <source>
        <dbReference type="ARBA" id="ARBA00022801"/>
    </source>
</evidence>
<dbReference type="InterPro" id="IPR006555">
    <property type="entry name" value="ATP-dep_Helicase_C"/>
</dbReference>
<keyword evidence="3" id="KW-0067">ATP-binding</keyword>
<dbReference type="GO" id="GO:0006139">
    <property type="term" value="P:nucleobase-containing compound metabolic process"/>
    <property type="evidence" value="ECO:0007669"/>
    <property type="project" value="InterPro"/>
</dbReference>
<dbReference type="SMART" id="SM00491">
    <property type="entry name" value="HELICc2"/>
    <property type="match status" value="1"/>
</dbReference>
<dbReference type="Proteomes" id="UP000007013">
    <property type="component" value="Chromosome"/>
</dbReference>
<name>B1ZV97_OPITP</name>
<feature type="domain" description="Helicase ATP-binding" evidence="5">
    <location>
        <begin position="32"/>
        <end position="320"/>
    </location>
</feature>
<dbReference type="GO" id="GO:0003676">
    <property type="term" value="F:nucleic acid binding"/>
    <property type="evidence" value="ECO:0007669"/>
    <property type="project" value="InterPro"/>
</dbReference>
<evidence type="ECO:0000259" key="5">
    <source>
        <dbReference type="PROSITE" id="PS51193"/>
    </source>
</evidence>
<dbReference type="PANTHER" id="PTHR11472">
    <property type="entry name" value="DNA REPAIR DEAD HELICASE RAD3/XP-D SUBFAMILY MEMBER"/>
    <property type="match status" value="1"/>
</dbReference>
<dbReference type="RefSeq" id="WP_012376292.1">
    <property type="nucleotide sequence ID" value="NC_010571.1"/>
</dbReference>
<dbReference type="SUPFAM" id="SSF52540">
    <property type="entry name" value="P-loop containing nucleoside triphosphate hydrolases"/>
    <property type="match status" value="1"/>
</dbReference>
<dbReference type="InterPro" id="IPR045028">
    <property type="entry name" value="DinG/Rad3-like"/>
</dbReference>
<sequence length="698" mass="77167">MIGLRDDTDSALPPPAASRAPELVARVFAEGGWLQDALQLEHRPEQEQMGRAVAAAFRDDAPLLFEAGTGVGKSLAYLVPGILHAIDQSRQLIVSTHTISLQEQLETKDLPICRRLFRSNPALARYADFKATVLVGKSNYLCTTRLAHALADRATLFADAEYDELQRIAAWAGKTETGLRHELRPPPRPEVWDVVNADSSSCSRKHCDCEKCFYQRARARLRAANVIVVNHALLFALINAGGAQAHGATTDARGVLFPDDFVVLDEAHTVPDVATENFGLSLSSYGVERALKYLYNPRTQRGLLRKRGGAEAQQLVLDALDASRQFFDFIANSLLTPRPVVRVREPEAAEPLLDGPLTALHRLLGKLADKLDEGRERDELLEQKLRIKSLQAGVTEWLTLGDPGHVYWAERSGRKQTIVTLRSAPIDVAPELRQHLFGCNTSVVCTSATLAMGGEIAPFAARIGADDARAVAVKSPFDFEHHMRVYVATDVPLPSPQEARLALDALTDYIRFCTERVRGGSLVLFTSYADMRAIATTLEPVYRAAGRPFMMQGAELSRTELAQQMRHLGNAVLFGTDSFWTGVDVPGDALAQVIITRLPFDPPTHPITEARCDHIRDRGGNPFNELTLPDALIKFRQGVGRLIRTATDRGLITILDSRVLAKSYGRLFVECLPNPNFMRLSRRDREERFLPFASPPAR</sequence>
<evidence type="ECO:0000256" key="4">
    <source>
        <dbReference type="ARBA" id="ARBA00038058"/>
    </source>
</evidence>
<keyword evidence="6" id="KW-0347">Helicase</keyword>
<organism evidence="6 7">
    <name type="scientific">Opitutus terrae (strain DSM 11246 / JCM 15787 / PB90-1)</name>
    <dbReference type="NCBI Taxonomy" id="452637"/>
    <lineage>
        <taxon>Bacteria</taxon>
        <taxon>Pseudomonadati</taxon>
        <taxon>Verrucomicrobiota</taxon>
        <taxon>Opitutia</taxon>
        <taxon>Opitutales</taxon>
        <taxon>Opitutaceae</taxon>
        <taxon>Opitutus</taxon>
    </lineage>
</organism>
<comment type="similarity">
    <text evidence="4">Belongs to the helicase family. DinG subfamily.</text>
</comment>
<proteinExistence type="inferred from homology"/>
<dbReference type="HOGENOM" id="CLU_012117_2_0_0"/>
<keyword evidence="1" id="KW-0547">Nucleotide-binding</keyword>
<dbReference type="PANTHER" id="PTHR11472:SF34">
    <property type="entry name" value="REGULATOR OF TELOMERE ELONGATION HELICASE 1"/>
    <property type="match status" value="1"/>
</dbReference>
<reference evidence="6 7" key="1">
    <citation type="journal article" date="2011" name="J. Bacteriol.">
        <title>Genome sequence of the verrucomicrobium Opitutus terrae PB90-1, an abundant inhabitant of rice paddy soil ecosystems.</title>
        <authorList>
            <person name="van Passel M.W."/>
            <person name="Kant R."/>
            <person name="Palva A."/>
            <person name="Copeland A."/>
            <person name="Lucas S."/>
            <person name="Lapidus A."/>
            <person name="Glavina del Rio T."/>
            <person name="Pitluck S."/>
            <person name="Goltsman E."/>
            <person name="Clum A."/>
            <person name="Sun H."/>
            <person name="Schmutz J."/>
            <person name="Larimer F.W."/>
            <person name="Land M.L."/>
            <person name="Hauser L."/>
            <person name="Kyrpides N."/>
            <person name="Mikhailova N."/>
            <person name="Richardson P.P."/>
            <person name="Janssen P.H."/>
            <person name="de Vos W.M."/>
            <person name="Smidt H."/>
        </authorList>
    </citation>
    <scope>NUCLEOTIDE SEQUENCE [LARGE SCALE GENOMIC DNA]</scope>
    <source>
        <strain evidence="7">DSM 11246 / JCM 15787 / PB90-1</strain>
    </source>
</reference>
<protein>
    <submittedName>
        <fullName evidence="6">Helicase c2</fullName>
    </submittedName>
</protein>
<dbReference type="InterPro" id="IPR014013">
    <property type="entry name" value="Helic_SF1/SF2_ATP-bd_DinG/Rad3"/>
</dbReference>
<dbReference type="Gene3D" id="3.40.50.300">
    <property type="entry name" value="P-loop containing nucleotide triphosphate hydrolases"/>
    <property type="match status" value="2"/>
</dbReference>
<dbReference type="EMBL" id="CP001032">
    <property type="protein sequence ID" value="ACB76763.1"/>
    <property type="molecule type" value="Genomic_DNA"/>
</dbReference>
<dbReference type="Pfam" id="PF13307">
    <property type="entry name" value="Helicase_C_2"/>
    <property type="match status" value="1"/>
</dbReference>
<dbReference type="GO" id="GO:0005524">
    <property type="term" value="F:ATP binding"/>
    <property type="evidence" value="ECO:0007669"/>
    <property type="project" value="UniProtKB-KW"/>
</dbReference>
<keyword evidence="7" id="KW-1185">Reference proteome</keyword>
<dbReference type="InterPro" id="IPR027417">
    <property type="entry name" value="P-loop_NTPase"/>
</dbReference>
<evidence type="ECO:0000313" key="6">
    <source>
        <dbReference type="EMBL" id="ACB76763.1"/>
    </source>
</evidence>
<evidence type="ECO:0000313" key="7">
    <source>
        <dbReference type="Proteomes" id="UP000007013"/>
    </source>
</evidence>
<dbReference type="GO" id="GO:0016818">
    <property type="term" value="F:hydrolase activity, acting on acid anhydrides, in phosphorus-containing anhydrides"/>
    <property type="evidence" value="ECO:0007669"/>
    <property type="project" value="InterPro"/>
</dbReference>